<dbReference type="Proteomes" id="UP000241360">
    <property type="component" value="Segment"/>
</dbReference>
<accession>A0A2L1IWF7</accession>
<reference evidence="3" key="1">
    <citation type="submission" date="2018-01" db="EMBL/GenBank/DDBJ databases">
        <authorList>
            <person name="Wardenburg K.E."/>
            <person name="Rana S."/>
            <person name="Felix E."/>
            <person name="Puentes R.J."/>
            <person name="Shaffer C.D."/>
            <person name="Weston-Hafer K.A."/>
            <person name="Russell D.A."/>
            <person name="Pope W.H."/>
            <person name="Jacobs-Sera D."/>
            <person name="Hendrix R.W."/>
            <person name="Hatfull G.F."/>
        </authorList>
    </citation>
    <scope>NUCLEOTIDE SEQUENCE [LARGE SCALE GENOMIC DNA]</scope>
</reference>
<feature type="region of interest" description="Disordered" evidence="1">
    <location>
        <begin position="19"/>
        <end position="39"/>
    </location>
</feature>
<evidence type="ECO:0000313" key="2">
    <source>
        <dbReference type="EMBL" id="AVD99508.1"/>
    </source>
</evidence>
<evidence type="ECO:0008006" key="4">
    <source>
        <dbReference type="Google" id="ProtNLM"/>
    </source>
</evidence>
<evidence type="ECO:0000256" key="1">
    <source>
        <dbReference type="SAM" id="MobiDB-lite"/>
    </source>
</evidence>
<keyword evidence="3" id="KW-1185">Reference proteome</keyword>
<name>A0A2L1IWF7_9CAUD</name>
<protein>
    <recommendedName>
        <fullName evidence="4">Helix-turn-helix DNA binding domain protein</fullName>
    </recommendedName>
</protein>
<proteinExistence type="predicted"/>
<dbReference type="OrthoDB" id="812at10239"/>
<organism evidence="2 3">
    <name type="scientific">Streptomyces phage Bing</name>
    <dbReference type="NCBI Taxonomy" id="2079427"/>
    <lineage>
        <taxon>Viruses</taxon>
        <taxon>Duplodnaviria</taxon>
        <taxon>Heunggongvirae</taxon>
        <taxon>Uroviricota</taxon>
        <taxon>Caudoviricetes</taxon>
        <taxon>Bingvirus</taxon>
        <taxon>Bingvirus bing</taxon>
    </lineage>
</organism>
<sequence length="941" mass="103920">MIIDEEERDAIKHYGIRRRSGRYPYGSGKEDSQKYPWEAGETPEERAGAFQSIMKDLRRQGLKDKEIAASFGMTQSELRTTISQAKEAKKAADIAQAKAMKERGLSNVAIGKRMGIPDTTVGNLLREGAEDKANILSSTVAMLEEHVGKHKYVDIGKGVELHLNISHEKLRDARRLLESEGYKTQYVKVEQLGTGKFTTYKVLTAPGTSWKETNEAIQRGELHQIRVRSSDKGRTYDAIQPPISIDPSRVKVRYAEEGGTDADGVIYVRRGVKDVSLGKSNYAQVRIAVGGTHYLKGMAMYNDDMPKGVDLVFNTNKKNTGNKLDAMKEMKVDKETGKVDKDDPFGSMIDDQIYQKNADGSFVRDTFGRKVVESAMNIVNKEGTWDTWAKTLSSQMLSKQKPNLAKEQLALARESKEREFREIMALNNPSIKKHLLEKFADSADSAAVHLKAAHLPRQATKVILPVNTLKNDEIYAPTFRDGEVVALVRFPHGHISEIPQLRVNNRHADAKKLLGRAPDAVGIHHSVAERLSGADFDGDTVLVIPNNQGKVRNAPPLEGLKGFDPQSAFPPYDGMRTIDGGTYNAATRKTEFREGQKANPKAKGMEMGKISNLITDMTTLGAPDDEIVRAVKHSMVVIDAEKHKLNYKLSAQQNGIPALVKKYQPRPAGKPDGGASTLISKATSQERVLDRKLRSVKDGGPIDPKTGKLVYVQTGAEYHTGKKKTEKSTKLAETDDAFTLVSDRNTKIERVYAEHSNSLKALANQARLAYLDIKDFEYSPSANKQFANEVKMLNAKLGEALMNAPRERQAQVLGNAVYRRKLEANPDMEDSEKKKVKAKALANARDQVGAGKDKIDITAEEWTAIQAGAISKTMLEKILDNTDVDKIKELATPRDKPVMDAAMKSRALLLLRGDKYSLADVADQLGISVSTLRAGLSGVDS</sequence>
<gene>
    <name evidence="2" type="ORF">SEA_BING_86</name>
</gene>
<evidence type="ECO:0000313" key="3">
    <source>
        <dbReference type="Proteomes" id="UP000241360"/>
    </source>
</evidence>
<dbReference type="EMBL" id="MG757154">
    <property type="protein sequence ID" value="AVD99508.1"/>
    <property type="molecule type" value="Genomic_DNA"/>
</dbReference>